<evidence type="ECO:0000313" key="3">
    <source>
        <dbReference type="Proteomes" id="UP000008021"/>
    </source>
</evidence>
<protein>
    <submittedName>
        <fullName evidence="2">Uncharacterized protein</fullName>
    </submittedName>
</protein>
<organism evidence="2">
    <name type="scientific">Oryza meridionalis</name>
    <dbReference type="NCBI Taxonomy" id="40149"/>
    <lineage>
        <taxon>Eukaryota</taxon>
        <taxon>Viridiplantae</taxon>
        <taxon>Streptophyta</taxon>
        <taxon>Embryophyta</taxon>
        <taxon>Tracheophyta</taxon>
        <taxon>Spermatophyta</taxon>
        <taxon>Magnoliopsida</taxon>
        <taxon>Liliopsida</taxon>
        <taxon>Poales</taxon>
        <taxon>Poaceae</taxon>
        <taxon>BOP clade</taxon>
        <taxon>Oryzoideae</taxon>
        <taxon>Oryzeae</taxon>
        <taxon>Oryzinae</taxon>
        <taxon>Oryza</taxon>
    </lineage>
</organism>
<proteinExistence type="predicted"/>
<evidence type="ECO:0000313" key="2">
    <source>
        <dbReference type="EnsemblPlants" id="OMERI03G25030.1"/>
    </source>
</evidence>
<dbReference type="Gramene" id="OMERI03G25030.1">
    <property type="protein sequence ID" value="OMERI03G25030.1"/>
    <property type="gene ID" value="OMERI03G25030"/>
</dbReference>
<dbReference type="AlphaFoldDB" id="A0A0E0D491"/>
<name>A0A0E0D491_9ORYZ</name>
<accession>A0A0E0D491</accession>
<evidence type="ECO:0000256" key="1">
    <source>
        <dbReference type="SAM" id="SignalP"/>
    </source>
</evidence>
<keyword evidence="1" id="KW-0732">Signal</keyword>
<feature type="signal peptide" evidence="1">
    <location>
        <begin position="1"/>
        <end position="22"/>
    </location>
</feature>
<feature type="chain" id="PRO_5002356486" evidence="1">
    <location>
        <begin position="23"/>
        <end position="66"/>
    </location>
</feature>
<dbReference type="HOGENOM" id="CLU_156853_1_0_1"/>
<keyword evidence="3" id="KW-1185">Reference proteome</keyword>
<dbReference type="EnsemblPlants" id="OMERI03G25030.1">
    <property type="protein sequence ID" value="OMERI03G25030.1"/>
    <property type="gene ID" value="OMERI03G25030"/>
</dbReference>
<reference evidence="2" key="1">
    <citation type="submission" date="2015-04" db="UniProtKB">
        <authorList>
            <consortium name="EnsemblPlants"/>
        </authorList>
    </citation>
    <scope>IDENTIFICATION</scope>
</reference>
<sequence>MAAVVLPSILFLKTSFWHPLGGDLVYRRSVTLSGGRSGASLLPGVCWRYRCVGGGIFFPSYDPPGL</sequence>
<reference evidence="2" key="2">
    <citation type="submission" date="2018-05" db="EMBL/GenBank/DDBJ databases">
        <title>OmerRS3 (Oryza meridionalis Reference Sequence Version 3).</title>
        <authorList>
            <person name="Zhang J."/>
            <person name="Kudrna D."/>
            <person name="Lee S."/>
            <person name="Talag J."/>
            <person name="Welchert J."/>
            <person name="Wing R.A."/>
        </authorList>
    </citation>
    <scope>NUCLEOTIDE SEQUENCE [LARGE SCALE GENOMIC DNA]</scope>
    <source>
        <strain evidence="2">cv. OR44</strain>
    </source>
</reference>
<dbReference type="Proteomes" id="UP000008021">
    <property type="component" value="Chromosome 3"/>
</dbReference>